<dbReference type="AlphaFoldDB" id="A0AAE4Z765"/>
<dbReference type="Proteomes" id="UP000702544">
    <property type="component" value="Unassembled WGS sequence"/>
</dbReference>
<proteinExistence type="predicted"/>
<name>A0AAE4Z765_9BACT</name>
<organism evidence="2 3">
    <name type="scientific">Candidatus Kutchimonas denitrificans</name>
    <dbReference type="NCBI Taxonomy" id="3056748"/>
    <lineage>
        <taxon>Bacteria</taxon>
        <taxon>Pseudomonadati</taxon>
        <taxon>Gemmatimonadota</taxon>
        <taxon>Gemmatimonadia</taxon>
        <taxon>Candidatus Palauibacterales</taxon>
        <taxon>Candidatus Palauibacteraceae</taxon>
        <taxon>Candidatus Kutchimonas</taxon>
    </lineage>
</organism>
<feature type="transmembrane region" description="Helical" evidence="1">
    <location>
        <begin position="7"/>
        <end position="30"/>
    </location>
</feature>
<accession>A0AAE4Z765</accession>
<protein>
    <submittedName>
        <fullName evidence="2">Uncharacterized protein</fullName>
    </submittedName>
</protein>
<keyword evidence="1" id="KW-1133">Transmembrane helix</keyword>
<evidence type="ECO:0000313" key="2">
    <source>
        <dbReference type="EMBL" id="NIR73977.1"/>
    </source>
</evidence>
<keyword evidence="1" id="KW-0472">Membrane</keyword>
<sequence length="83" mass="8673">MKLSIRAVSLAFGIVWGAAVLLVGLAHLIWPGYGSAFLALLESIYPGYDVGGFGSVIVGTLYALVDGAVGGAVFAWLYNRLAR</sequence>
<feature type="transmembrane region" description="Helical" evidence="1">
    <location>
        <begin position="50"/>
        <end position="78"/>
    </location>
</feature>
<evidence type="ECO:0000313" key="3">
    <source>
        <dbReference type="Proteomes" id="UP000702544"/>
    </source>
</evidence>
<keyword evidence="1" id="KW-0812">Transmembrane</keyword>
<comment type="caution">
    <text evidence="2">The sequence shown here is derived from an EMBL/GenBank/DDBJ whole genome shotgun (WGS) entry which is preliminary data.</text>
</comment>
<dbReference type="EMBL" id="JAACAK010000018">
    <property type="protein sequence ID" value="NIR73977.1"/>
    <property type="molecule type" value="Genomic_DNA"/>
</dbReference>
<reference evidence="2 3" key="1">
    <citation type="submission" date="2020-01" db="EMBL/GenBank/DDBJ databases">
        <title>Genomes assembled from Gulf of Kutch pelagic sediment metagenomes.</title>
        <authorList>
            <person name="Chandrashekar M."/>
            <person name="Mahajan M.S."/>
            <person name="Dave K.J."/>
            <person name="Vatsa P."/>
            <person name="Nathani N.M."/>
        </authorList>
    </citation>
    <scope>NUCLEOTIDE SEQUENCE [LARGE SCALE GENOMIC DNA]</scope>
    <source>
        <strain evidence="2">KS3-K002</strain>
    </source>
</reference>
<evidence type="ECO:0000256" key="1">
    <source>
        <dbReference type="SAM" id="Phobius"/>
    </source>
</evidence>
<gene>
    <name evidence="2" type="ORF">GWO12_02500</name>
</gene>